<evidence type="ECO:0000313" key="2">
    <source>
        <dbReference type="Proteomes" id="UP000175744"/>
    </source>
</evidence>
<dbReference type="Proteomes" id="UP000175744">
    <property type="component" value="Unassembled WGS sequence"/>
</dbReference>
<keyword evidence="2" id="KW-1185">Reference proteome</keyword>
<evidence type="ECO:0000313" key="1">
    <source>
        <dbReference type="EMBL" id="OFI07252.1"/>
    </source>
</evidence>
<proteinExistence type="predicted"/>
<dbReference type="PATRIC" id="fig|1121290.3.peg.449"/>
<protein>
    <submittedName>
        <fullName evidence="1">Uncharacterized protein</fullName>
    </submittedName>
</protein>
<name>A0A1E8F1M6_9CLOT</name>
<dbReference type="RefSeq" id="WP_070109409.1">
    <property type="nucleotide sequence ID" value="NZ_LZFO01000004.1"/>
</dbReference>
<reference evidence="1 2" key="1">
    <citation type="submission" date="2016-06" db="EMBL/GenBank/DDBJ databases">
        <title>Genome sequence of Clostridium acetireducens DSM 10703.</title>
        <authorList>
            <person name="Poehlein A."/>
            <person name="Fluechter S."/>
            <person name="Duerre P."/>
            <person name="Daniel R."/>
        </authorList>
    </citation>
    <scope>NUCLEOTIDE SEQUENCE [LARGE SCALE GENOMIC DNA]</scope>
    <source>
        <strain evidence="1 2">DSM 10703</strain>
    </source>
</reference>
<sequence length="62" mass="7386">MHLTTVDMIKKKILDAQENVRDYQMFSKRVESKELDAVFKDFSEQSAMQASKLKELLDKYER</sequence>
<dbReference type="EMBL" id="LZFO01000004">
    <property type="protein sequence ID" value="OFI07252.1"/>
    <property type="molecule type" value="Genomic_DNA"/>
</dbReference>
<comment type="caution">
    <text evidence="1">The sequence shown here is derived from an EMBL/GenBank/DDBJ whole genome shotgun (WGS) entry which is preliminary data.</text>
</comment>
<dbReference type="OrthoDB" id="1707909at2"/>
<accession>A0A1E8F1M6</accession>
<gene>
    <name evidence="1" type="ORF">CLOACE_04450</name>
</gene>
<dbReference type="AlphaFoldDB" id="A0A1E8F1M6"/>
<dbReference type="STRING" id="1121290.CLAOCE_04450"/>
<organism evidence="1 2">
    <name type="scientific">Clostridium acetireducens DSM 10703</name>
    <dbReference type="NCBI Taxonomy" id="1121290"/>
    <lineage>
        <taxon>Bacteria</taxon>
        <taxon>Bacillati</taxon>
        <taxon>Bacillota</taxon>
        <taxon>Clostridia</taxon>
        <taxon>Eubacteriales</taxon>
        <taxon>Clostridiaceae</taxon>
        <taxon>Clostridium</taxon>
    </lineage>
</organism>